<comment type="caution">
    <text evidence="14">The sequence shown here is derived from an EMBL/GenBank/DDBJ whole genome shotgun (WGS) entry which is preliminary data.</text>
</comment>
<keyword evidence="15" id="KW-1185">Reference proteome</keyword>
<proteinExistence type="inferred from homology"/>
<evidence type="ECO:0000256" key="8">
    <source>
        <dbReference type="ARBA" id="ARBA00023002"/>
    </source>
</evidence>
<dbReference type="InterPro" id="IPR033885">
    <property type="entry name" value="AlkB/XylM"/>
</dbReference>
<keyword evidence="9" id="KW-0408">Iron</keyword>
<dbReference type="AlphaFoldDB" id="A0A9X1G056"/>
<evidence type="ECO:0000256" key="10">
    <source>
        <dbReference type="ARBA" id="ARBA00023033"/>
    </source>
</evidence>
<dbReference type="GO" id="GO:0006629">
    <property type="term" value="P:lipid metabolic process"/>
    <property type="evidence" value="ECO:0007669"/>
    <property type="project" value="InterPro"/>
</dbReference>
<dbReference type="GO" id="GO:0046872">
    <property type="term" value="F:metal ion binding"/>
    <property type="evidence" value="ECO:0007669"/>
    <property type="project" value="UniProtKB-KW"/>
</dbReference>
<dbReference type="CDD" id="cd03512">
    <property type="entry name" value="Alkane-hydroxylase"/>
    <property type="match status" value="1"/>
</dbReference>
<dbReference type="GO" id="GO:0005886">
    <property type="term" value="C:plasma membrane"/>
    <property type="evidence" value="ECO:0007669"/>
    <property type="project" value="UniProtKB-SubCell"/>
</dbReference>
<evidence type="ECO:0000313" key="15">
    <source>
        <dbReference type="Proteomes" id="UP001138661"/>
    </source>
</evidence>
<evidence type="ECO:0000259" key="13">
    <source>
        <dbReference type="Pfam" id="PF00487"/>
    </source>
</evidence>
<evidence type="ECO:0000256" key="4">
    <source>
        <dbReference type="ARBA" id="ARBA00022519"/>
    </source>
</evidence>
<keyword evidence="7 12" id="KW-1133">Transmembrane helix</keyword>
<evidence type="ECO:0000256" key="7">
    <source>
        <dbReference type="ARBA" id="ARBA00022989"/>
    </source>
</evidence>
<comment type="subcellular location">
    <subcellularLocation>
        <location evidence="1">Cell inner membrane</location>
        <topology evidence="1">Multi-pass membrane protein</topology>
    </subcellularLocation>
</comment>
<dbReference type="PANTHER" id="PTHR38674:SF1">
    <property type="entry name" value="ALKANE 1-MONOOXYGENASE 1"/>
    <property type="match status" value="1"/>
</dbReference>
<comment type="similarity">
    <text evidence="2">Belongs to the fatty acid desaturase type 1 family. AlkB subfamily.</text>
</comment>
<feature type="transmembrane region" description="Helical" evidence="12">
    <location>
        <begin position="28"/>
        <end position="46"/>
    </location>
</feature>
<evidence type="ECO:0000256" key="5">
    <source>
        <dbReference type="ARBA" id="ARBA00022692"/>
    </source>
</evidence>
<dbReference type="PANTHER" id="PTHR38674">
    <property type="entry name" value="ALKANE 1-MONOOXYGENASE 1"/>
    <property type="match status" value="1"/>
</dbReference>
<dbReference type="RefSeq" id="WP_219506542.1">
    <property type="nucleotide sequence ID" value="NZ_JAHXDN010000007.1"/>
</dbReference>
<gene>
    <name evidence="14" type="ORF">KX928_20780</name>
</gene>
<keyword evidence="3" id="KW-1003">Cell membrane</keyword>
<accession>A0A9X1G056</accession>
<evidence type="ECO:0000256" key="12">
    <source>
        <dbReference type="SAM" id="Phobius"/>
    </source>
</evidence>
<evidence type="ECO:0000256" key="3">
    <source>
        <dbReference type="ARBA" id="ARBA00022475"/>
    </source>
</evidence>
<evidence type="ECO:0000256" key="1">
    <source>
        <dbReference type="ARBA" id="ARBA00004429"/>
    </source>
</evidence>
<dbReference type="GO" id="GO:0004497">
    <property type="term" value="F:monooxygenase activity"/>
    <property type="evidence" value="ECO:0007669"/>
    <property type="project" value="UniProtKB-KW"/>
</dbReference>
<reference evidence="14" key="1">
    <citation type="submission" date="2021-07" db="EMBL/GenBank/DDBJ databases">
        <title>Roseobacter insulae sp. nov., isolated from a tidal flat.</title>
        <authorList>
            <person name="Park S."/>
            <person name="Yoon J.-H."/>
        </authorList>
    </citation>
    <scope>NUCLEOTIDE SEQUENCE</scope>
    <source>
        <strain evidence="14">YSTF-M11</strain>
    </source>
</reference>
<evidence type="ECO:0000256" key="2">
    <source>
        <dbReference type="ARBA" id="ARBA00010823"/>
    </source>
</evidence>
<evidence type="ECO:0000256" key="11">
    <source>
        <dbReference type="ARBA" id="ARBA00023136"/>
    </source>
</evidence>
<name>A0A9X1G056_9RHOB</name>
<dbReference type="Pfam" id="PF00487">
    <property type="entry name" value="FA_desaturase"/>
    <property type="match status" value="1"/>
</dbReference>
<protein>
    <submittedName>
        <fullName evidence="14">Alkane 1-monooxygenase</fullName>
    </submittedName>
</protein>
<evidence type="ECO:0000256" key="9">
    <source>
        <dbReference type="ARBA" id="ARBA00023004"/>
    </source>
</evidence>
<feature type="transmembrane region" description="Helical" evidence="12">
    <location>
        <begin position="199"/>
        <end position="232"/>
    </location>
</feature>
<keyword evidence="6" id="KW-0479">Metal-binding</keyword>
<dbReference type="InterPro" id="IPR005804">
    <property type="entry name" value="FA_desaturase_dom"/>
</dbReference>
<organism evidence="14 15">
    <name type="scientific">Roseobacter insulae</name>
    <dbReference type="NCBI Taxonomy" id="2859783"/>
    <lineage>
        <taxon>Bacteria</taxon>
        <taxon>Pseudomonadati</taxon>
        <taxon>Pseudomonadota</taxon>
        <taxon>Alphaproteobacteria</taxon>
        <taxon>Rhodobacterales</taxon>
        <taxon>Roseobacteraceae</taxon>
        <taxon>Roseobacter</taxon>
    </lineage>
</organism>
<keyword evidence="11 12" id="KW-0472">Membrane</keyword>
<dbReference type="EMBL" id="JAHXDN010000007">
    <property type="protein sequence ID" value="MBW4710230.1"/>
    <property type="molecule type" value="Genomic_DNA"/>
</dbReference>
<sequence length="361" mass="39297">MSQRFSAITFAAASLIPAGCLLLGAVFGGLWCYVAVLSISVLVVSLDRSRLRAVASERQADWLPRAVTLAHFTVLPASIWAIGAPDHLTLGEAAAQLLGTGLFVGQVSNACAHELIHRADRLNRLLGTAIYCSLLNGQHVSAHLLVHHVFAGTAKDPNSAPMGQSFWRFFLRASVHEFIAGLRAENRRRQHLPVRMHPYVVYGIGGLISLSASFILAGALGVFALLLLAVHAQMQLLLSDYLQHYGLRRHIAPDGKVERMGPQHSWNAPHDFSAALMLNAPLHSDHHMNPGRTFDRLRLETDTMPTLPRSVPVMGAIALVPPLWRQIMDPRVRHYGAVAAHSNVMPPLTPDTGGRSAVLSE</sequence>
<keyword evidence="10" id="KW-0503">Monooxygenase</keyword>
<evidence type="ECO:0000313" key="14">
    <source>
        <dbReference type="EMBL" id="MBW4710230.1"/>
    </source>
</evidence>
<evidence type="ECO:0000256" key="6">
    <source>
        <dbReference type="ARBA" id="ARBA00022723"/>
    </source>
</evidence>
<keyword evidence="5 12" id="KW-0812">Transmembrane</keyword>
<feature type="domain" description="Fatty acid desaturase" evidence="13">
    <location>
        <begin position="96"/>
        <end position="309"/>
    </location>
</feature>
<keyword evidence="8" id="KW-0560">Oxidoreductase</keyword>
<keyword evidence="4" id="KW-0997">Cell inner membrane</keyword>
<dbReference type="Proteomes" id="UP001138661">
    <property type="component" value="Unassembled WGS sequence"/>
</dbReference>